<protein>
    <submittedName>
        <fullName evidence="2">Uncharacterized protein</fullName>
    </submittedName>
</protein>
<name>A0AAE1PKF5_9EUCA</name>
<organism evidence="2 3">
    <name type="scientific">Petrolisthes manimaculis</name>
    <dbReference type="NCBI Taxonomy" id="1843537"/>
    <lineage>
        <taxon>Eukaryota</taxon>
        <taxon>Metazoa</taxon>
        <taxon>Ecdysozoa</taxon>
        <taxon>Arthropoda</taxon>
        <taxon>Crustacea</taxon>
        <taxon>Multicrustacea</taxon>
        <taxon>Malacostraca</taxon>
        <taxon>Eumalacostraca</taxon>
        <taxon>Eucarida</taxon>
        <taxon>Decapoda</taxon>
        <taxon>Pleocyemata</taxon>
        <taxon>Anomura</taxon>
        <taxon>Galatheoidea</taxon>
        <taxon>Porcellanidae</taxon>
        <taxon>Petrolisthes</taxon>
    </lineage>
</organism>
<evidence type="ECO:0000313" key="3">
    <source>
        <dbReference type="Proteomes" id="UP001292094"/>
    </source>
</evidence>
<feature type="region of interest" description="Disordered" evidence="1">
    <location>
        <begin position="69"/>
        <end position="90"/>
    </location>
</feature>
<keyword evidence="3" id="KW-1185">Reference proteome</keyword>
<dbReference type="EMBL" id="JAWZYT010001688">
    <property type="protein sequence ID" value="KAK4309984.1"/>
    <property type="molecule type" value="Genomic_DNA"/>
</dbReference>
<feature type="compositionally biased region" description="Basic and acidic residues" evidence="1">
    <location>
        <begin position="80"/>
        <end position="90"/>
    </location>
</feature>
<accession>A0AAE1PKF5</accession>
<dbReference type="Proteomes" id="UP001292094">
    <property type="component" value="Unassembled WGS sequence"/>
</dbReference>
<dbReference type="AlphaFoldDB" id="A0AAE1PKF5"/>
<comment type="caution">
    <text evidence="2">The sequence shown here is derived from an EMBL/GenBank/DDBJ whole genome shotgun (WGS) entry which is preliminary data.</text>
</comment>
<sequence length="90" mass="9552">MVVVTFWDGLCNDDSALGERVQAVIEVFRLRGKEAGSKKKLGLLSSLPSILPGWDPVASGTLGDCMTSSPLARNGPGDIQEEHRGVLDVS</sequence>
<gene>
    <name evidence="2" type="ORF">Pmani_018407</name>
</gene>
<proteinExistence type="predicted"/>
<evidence type="ECO:0000313" key="2">
    <source>
        <dbReference type="EMBL" id="KAK4309984.1"/>
    </source>
</evidence>
<reference evidence="2" key="1">
    <citation type="submission" date="2023-11" db="EMBL/GenBank/DDBJ databases">
        <title>Genome assemblies of two species of porcelain crab, Petrolisthes cinctipes and Petrolisthes manimaculis (Anomura: Porcellanidae).</title>
        <authorList>
            <person name="Angst P."/>
        </authorList>
    </citation>
    <scope>NUCLEOTIDE SEQUENCE</scope>
    <source>
        <strain evidence="2">PB745_02</strain>
        <tissue evidence="2">Gill</tissue>
    </source>
</reference>
<evidence type="ECO:0000256" key="1">
    <source>
        <dbReference type="SAM" id="MobiDB-lite"/>
    </source>
</evidence>